<gene>
    <name evidence="1" type="ORF">BCON_0085g00120</name>
</gene>
<keyword evidence="2" id="KW-1185">Reference proteome</keyword>
<sequence length="123" mass="14613">MSQLRREISWASFENLKWHYNPGSKLILNTRFDCQDSTRRRETLQFSNVRFYPTWAECRSMIVFAPLMRVESFYMFQEKGTDASMVSFSLLQQFEETPNHVMCHKSFWARQTPIKSVKAKASV</sequence>
<evidence type="ECO:0000313" key="1">
    <source>
        <dbReference type="EMBL" id="TGO55862.1"/>
    </source>
</evidence>
<evidence type="ECO:0000313" key="2">
    <source>
        <dbReference type="Proteomes" id="UP000297527"/>
    </source>
</evidence>
<proteinExistence type="predicted"/>
<reference evidence="1 2" key="1">
    <citation type="submission" date="2017-12" db="EMBL/GenBank/DDBJ databases">
        <title>Comparative genomics of Botrytis spp.</title>
        <authorList>
            <person name="Valero-Jimenez C.A."/>
            <person name="Tapia P."/>
            <person name="Veloso J."/>
            <person name="Silva-Moreno E."/>
            <person name="Staats M."/>
            <person name="Valdes J.H."/>
            <person name="Van Kan J.A.L."/>
        </authorList>
    </citation>
    <scope>NUCLEOTIDE SEQUENCE [LARGE SCALE GENOMIC DNA]</scope>
    <source>
        <strain evidence="1 2">MUCL11595</strain>
    </source>
</reference>
<comment type="caution">
    <text evidence="1">The sequence shown here is derived from an EMBL/GenBank/DDBJ whole genome shotgun (WGS) entry which is preliminary data.</text>
</comment>
<dbReference type="EMBL" id="PQXN01000085">
    <property type="protein sequence ID" value="TGO55862.1"/>
    <property type="molecule type" value="Genomic_DNA"/>
</dbReference>
<dbReference type="Proteomes" id="UP000297527">
    <property type="component" value="Unassembled WGS sequence"/>
</dbReference>
<dbReference type="AlphaFoldDB" id="A0A4Z1I8T3"/>
<name>A0A4Z1I8T3_9HELO</name>
<organism evidence="1 2">
    <name type="scientific">Botryotinia convoluta</name>
    <dbReference type="NCBI Taxonomy" id="54673"/>
    <lineage>
        <taxon>Eukaryota</taxon>
        <taxon>Fungi</taxon>
        <taxon>Dikarya</taxon>
        <taxon>Ascomycota</taxon>
        <taxon>Pezizomycotina</taxon>
        <taxon>Leotiomycetes</taxon>
        <taxon>Helotiales</taxon>
        <taxon>Sclerotiniaceae</taxon>
        <taxon>Botryotinia</taxon>
    </lineage>
</organism>
<accession>A0A4Z1I8T3</accession>
<protein>
    <submittedName>
        <fullName evidence="1">Uncharacterized protein</fullName>
    </submittedName>
</protein>